<evidence type="ECO:0000256" key="5">
    <source>
        <dbReference type="SAM" id="MobiDB-lite"/>
    </source>
</evidence>
<evidence type="ECO:0000313" key="7">
    <source>
        <dbReference type="Proteomes" id="UP001151518"/>
    </source>
</evidence>
<dbReference type="SUPFAM" id="SSF56104">
    <property type="entry name" value="SAICAR synthase-like"/>
    <property type="match status" value="1"/>
</dbReference>
<dbReference type="OrthoDB" id="338650at2759"/>
<dbReference type="PANTHER" id="PTHR12400">
    <property type="entry name" value="INOSITOL POLYPHOSPHATE KINASE"/>
    <property type="match status" value="1"/>
</dbReference>
<organism evidence="6 7">
    <name type="scientific">Coemansia spiralis</name>
    <dbReference type="NCBI Taxonomy" id="417178"/>
    <lineage>
        <taxon>Eukaryota</taxon>
        <taxon>Fungi</taxon>
        <taxon>Fungi incertae sedis</taxon>
        <taxon>Zoopagomycota</taxon>
        <taxon>Kickxellomycotina</taxon>
        <taxon>Kickxellomycetes</taxon>
        <taxon>Kickxellales</taxon>
        <taxon>Kickxellaceae</taxon>
        <taxon>Coemansia</taxon>
    </lineage>
</organism>
<dbReference type="InterPro" id="IPR038286">
    <property type="entry name" value="IPK_sf"/>
</dbReference>
<evidence type="ECO:0000256" key="1">
    <source>
        <dbReference type="ARBA" id="ARBA00007374"/>
    </source>
</evidence>
<comment type="similarity">
    <text evidence="1 4">Belongs to the inositol phosphokinase (IPK) family.</text>
</comment>
<dbReference type="PANTHER" id="PTHR12400:SF103">
    <property type="entry name" value="INOSITOL POLYPHOSPHATE MULTIKINASE"/>
    <property type="match status" value="1"/>
</dbReference>
<dbReference type="Proteomes" id="UP001151518">
    <property type="component" value="Unassembled WGS sequence"/>
</dbReference>
<dbReference type="GO" id="GO:0032958">
    <property type="term" value="P:inositol phosphate biosynthetic process"/>
    <property type="evidence" value="ECO:0007669"/>
    <property type="project" value="InterPro"/>
</dbReference>
<dbReference type="GO" id="GO:0005634">
    <property type="term" value="C:nucleus"/>
    <property type="evidence" value="ECO:0007669"/>
    <property type="project" value="TreeGrafter"/>
</dbReference>
<dbReference type="Pfam" id="PF03770">
    <property type="entry name" value="IPK"/>
    <property type="match status" value="1"/>
</dbReference>
<dbReference type="EMBL" id="JANBTW010000009">
    <property type="protein sequence ID" value="KAJ2679733.1"/>
    <property type="molecule type" value="Genomic_DNA"/>
</dbReference>
<keyword evidence="2 4" id="KW-0808">Transferase</keyword>
<proteinExistence type="inferred from homology"/>
<name>A0A9W8KZM8_9FUNG</name>
<dbReference type="GO" id="GO:0008440">
    <property type="term" value="F:inositol-1,4,5-trisphosphate 3-kinase activity"/>
    <property type="evidence" value="ECO:0007669"/>
    <property type="project" value="TreeGrafter"/>
</dbReference>
<dbReference type="AlphaFoldDB" id="A0A9W8KZM8"/>
<evidence type="ECO:0000256" key="4">
    <source>
        <dbReference type="RuleBase" id="RU363090"/>
    </source>
</evidence>
<sequence>MIGKEHRQPVLDVSKLRQFDFQVAGHPGLLEVEGGGMLIKPLGYEKELVFYEKVESHCPALRPFLPVFYGTLEHATDSEQNGSCKKKYICIENAVSGFRSPCVIDIKIGAQIWDDDMTPEKRERMMKRAQARTSGKLGIAVSGMRIHGQAAMDREWCNGLTDTTIINTFGAYFAPAEENVSPEYRRHIIQQFIKEITELRAVIASTETRMYASSLLLVYEASRERHDQLDTRASMADPANRHDSEDGDSDNDDDGALLDMKAIDFAHSQWVPGQGRDENYLAGISKLIELLALCLQKNSWQSDKERVEETLVDGK</sequence>
<evidence type="ECO:0000256" key="2">
    <source>
        <dbReference type="ARBA" id="ARBA00022679"/>
    </source>
</evidence>
<comment type="caution">
    <text evidence="6">The sequence shown here is derived from an EMBL/GenBank/DDBJ whole genome shotgun (WGS) entry which is preliminary data.</text>
</comment>
<dbReference type="GO" id="GO:0046854">
    <property type="term" value="P:phosphatidylinositol phosphate biosynthetic process"/>
    <property type="evidence" value="ECO:0007669"/>
    <property type="project" value="TreeGrafter"/>
</dbReference>
<dbReference type="GO" id="GO:0000824">
    <property type="term" value="F:inositol-1,4,5,6-tetrakisphosphate 3-kinase activity"/>
    <property type="evidence" value="ECO:0007669"/>
    <property type="project" value="TreeGrafter"/>
</dbReference>
<evidence type="ECO:0000313" key="6">
    <source>
        <dbReference type="EMBL" id="KAJ2679733.1"/>
    </source>
</evidence>
<feature type="region of interest" description="Disordered" evidence="5">
    <location>
        <begin position="229"/>
        <end position="253"/>
    </location>
</feature>
<accession>A0A9W8KZM8</accession>
<dbReference type="Gene3D" id="3.30.470.160">
    <property type="entry name" value="Inositol polyphosphate kinase"/>
    <property type="match status" value="1"/>
</dbReference>
<keyword evidence="3 4" id="KW-0418">Kinase</keyword>
<protein>
    <recommendedName>
        <fullName evidence="4">Kinase</fullName>
        <ecNumber evidence="4">2.7.-.-</ecNumber>
    </recommendedName>
</protein>
<reference evidence="6" key="1">
    <citation type="submission" date="2022-07" db="EMBL/GenBank/DDBJ databases">
        <title>Phylogenomic reconstructions and comparative analyses of Kickxellomycotina fungi.</title>
        <authorList>
            <person name="Reynolds N.K."/>
            <person name="Stajich J.E."/>
            <person name="Barry K."/>
            <person name="Grigoriev I.V."/>
            <person name="Crous P."/>
            <person name="Smith M.E."/>
        </authorList>
    </citation>
    <scope>NUCLEOTIDE SEQUENCE</scope>
    <source>
        <strain evidence="6">NRRL 3115</strain>
    </source>
</reference>
<evidence type="ECO:0000256" key="3">
    <source>
        <dbReference type="ARBA" id="ARBA00022777"/>
    </source>
</evidence>
<dbReference type="EC" id="2.7.-.-" evidence="4"/>
<gene>
    <name evidence="6" type="ORF">GGI25_001184</name>
</gene>
<dbReference type="InterPro" id="IPR005522">
    <property type="entry name" value="IPK"/>
</dbReference>
<dbReference type="GO" id="GO:0005737">
    <property type="term" value="C:cytoplasm"/>
    <property type="evidence" value="ECO:0007669"/>
    <property type="project" value="TreeGrafter"/>
</dbReference>